<dbReference type="InterPro" id="IPR036770">
    <property type="entry name" value="Ankyrin_rpt-contain_sf"/>
</dbReference>
<dbReference type="EMBL" id="JAEHOC010000001">
    <property type="protein sequence ID" value="KAG2446266.1"/>
    <property type="molecule type" value="Genomic_DNA"/>
</dbReference>
<organism evidence="2 3">
    <name type="scientific">Chlamydomonas incerta</name>
    <dbReference type="NCBI Taxonomy" id="51695"/>
    <lineage>
        <taxon>Eukaryota</taxon>
        <taxon>Viridiplantae</taxon>
        <taxon>Chlorophyta</taxon>
        <taxon>core chlorophytes</taxon>
        <taxon>Chlorophyceae</taxon>
        <taxon>CS clade</taxon>
        <taxon>Chlamydomonadales</taxon>
        <taxon>Chlamydomonadaceae</taxon>
        <taxon>Chlamydomonas</taxon>
    </lineage>
</organism>
<comment type="caution">
    <text evidence="2">The sequence shown here is derived from an EMBL/GenBank/DDBJ whole genome shotgun (WGS) entry which is preliminary data.</text>
</comment>
<dbReference type="AlphaFoldDB" id="A0A835WFG9"/>
<gene>
    <name evidence="2" type="ORF">HXX76_000855</name>
</gene>
<evidence type="ECO:0000256" key="1">
    <source>
        <dbReference type="SAM" id="MobiDB-lite"/>
    </source>
</evidence>
<dbReference type="Gene3D" id="1.25.40.20">
    <property type="entry name" value="Ankyrin repeat-containing domain"/>
    <property type="match status" value="1"/>
</dbReference>
<accession>A0A835WFG9</accession>
<proteinExistence type="predicted"/>
<feature type="region of interest" description="Disordered" evidence="1">
    <location>
        <begin position="389"/>
        <end position="431"/>
    </location>
</feature>
<reference evidence="2" key="1">
    <citation type="journal article" date="2020" name="bioRxiv">
        <title>Comparative genomics of Chlamydomonas.</title>
        <authorList>
            <person name="Craig R.J."/>
            <person name="Hasan A.R."/>
            <person name="Ness R.W."/>
            <person name="Keightley P.D."/>
        </authorList>
    </citation>
    <scope>NUCLEOTIDE SEQUENCE</scope>
    <source>
        <strain evidence="2">SAG 7.73</strain>
    </source>
</reference>
<evidence type="ECO:0000313" key="2">
    <source>
        <dbReference type="EMBL" id="KAG2446266.1"/>
    </source>
</evidence>
<protein>
    <submittedName>
        <fullName evidence="2">Uncharacterized protein</fullName>
    </submittedName>
</protein>
<evidence type="ECO:0000313" key="3">
    <source>
        <dbReference type="Proteomes" id="UP000650467"/>
    </source>
</evidence>
<feature type="compositionally biased region" description="Low complexity" evidence="1">
    <location>
        <begin position="419"/>
        <end position="431"/>
    </location>
</feature>
<keyword evidence="3" id="KW-1185">Reference proteome</keyword>
<dbReference type="Proteomes" id="UP000650467">
    <property type="component" value="Unassembled WGS sequence"/>
</dbReference>
<sequence length="917" mass="93811">MNSEAVPTEVAAAPAGCCFHDLPPDVRVVAASFAGLAGTTALSQCGRDCRHLLHTVLASPALLARALRVDSVAGGQRTSAASSLILARLAARTGAALRRAGATADTIAAVTARLVELSVAEADSDAALAALGAAVRRRHVDASAACIAEQQQGSAAWMALVGQAVQPLLGAAAQGCEATAIGFLLQREDPLALEQCRRRFGVRFIDEQRIQQHLQAQERREQQEPRACWEQWDGDRVAGATTYLAGRIAELKPPEPPNAAAAAEAASSESPGVWIGGRVLLAACCSKPPAVVALALAAHARFMATIHAHWDATVCHALGEACEMGNEEVALAAVAHGPYELEVLDWLGACCRPGQPRRDSRHAVEWTDARVGSLAGRLADGAVRRALGAAGGGSSSSSSNDGAMVAPAAEGQPPPTPTPHLQQPTPQQPMQGTHLADALLMACTRRGPIALVMLRALDARDAFMAGAVAQLAAGGGGGSGGAKGGASGGAGVGGLGDRLGEMLRQAYCSANHKEVGWQLVQLLLARQGFLAAAVAHAPGQMGAVLRNVCGRGRMQLVAALLARRDLMQQLMETQTSELGAALVDACRAGHTEVVAALLGHDGLVAALAARAPAHAGGALEAACERGHASAVAALLLGHHPSNASNPSLLDAVAAHQPEHLGAALARACRGGHPGVVAALLAHERYMAAALAHARAAAAEAEGGQIRRFYRGSNLVWVVASAAECGQRSVLEALLAHRPLMEFVAAHAAGSFAAALELAVRHGHGDCVPLLMADSGFARALVQAAAGDPEGRAATALREACSQAHRLGNRVAVQAMLTHAPLMAALAAQAPEQLGACLVGACEGSPRGVLRLLLANAGFMAAVTGGGDGRVVPQLVEAVRRAHAGRRPEILAALRRARAFVDAVKGRLPAELEAALLG</sequence>
<name>A0A835WFG9_CHLIN</name>